<dbReference type="RefSeq" id="WP_085441295.1">
    <property type="nucleotide sequence ID" value="NZ_LVJN01000016.1"/>
</dbReference>
<feature type="domain" description="GGDEF" evidence="2">
    <location>
        <begin position="158"/>
        <end position="291"/>
    </location>
</feature>
<dbReference type="Proteomes" id="UP000194003">
    <property type="component" value="Unassembled WGS sequence"/>
</dbReference>
<accession>A0A1Y2K9X6</accession>
<evidence type="ECO:0000313" key="3">
    <source>
        <dbReference type="EMBL" id="OSM06161.1"/>
    </source>
</evidence>
<keyword evidence="4" id="KW-1185">Reference proteome</keyword>
<dbReference type="InterPro" id="IPR029787">
    <property type="entry name" value="Nucleotide_cyclase"/>
</dbReference>
<gene>
    <name evidence="3" type="primary">yhcK</name>
    <name evidence="3" type="ORF">MAIT1_05122</name>
</gene>
<feature type="transmembrane region" description="Helical" evidence="1">
    <location>
        <begin position="90"/>
        <end position="111"/>
    </location>
</feature>
<keyword evidence="1" id="KW-1133">Transmembrane helix</keyword>
<dbReference type="EMBL" id="LVJN01000016">
    <property type="protein sequence ID" value="OSM06161.1"/>
    <property type="molecule type" value="Genomic_DNA"/>
</dbReference>
<dbReference type="PANTHER" id="PTHR46663:SF2">
    <property type="entry name" value="GGDEF DOMAIN-CONTAINING PROTEIN"/>
    <property type="match status" value="1"/>
</dbReference>
<dbReference type="PROSITE" id="PS50887">
    <property type="entry name" value="GGDEF"/>
    <property type="match status" value="1"/>
</dbReference>
<dbReference type="GO" id="GO:0003824">
    <property type="term" value="F:catalytic activity"/>
    <property type="evidence" value="ECO:0007669"/>
    <property type="project" value="UniProtKB-ARBA"/>
</dbReference>
<feature type="transmembrane region" description="Helical" evidence="1">
    <location>
        <begin position="51"/>
        <end position="70"/>
    </location>
</feature>
<keyword evidence="1" id="KW-0812">Transmembrane</keyword>
<feature type="transmembrane region" description="Helical" evidence="1">
    <location>
        <begin position="20"/>
        <end position="39"/>
    </location>
</feature>
<name>A0A1Y2K9X6_9PROT</name>
<evidence type="ECO:0000256" key="1">
    <source>
        <dbReference type="SAM" id="Phobius"/>
    </source>
</evidence>
<dbReference type="InterPro" id="IPR052163">
    <property type="entry name" value="DGC-Regulatory_Protein"/>
</dbReference>
<dbReference type="AlphaFoldDB" id="A0A1Y2K9X6"/>
<dbReference type="InterPro" id="IPR000160">
    <property type="entry name" value="GGDEF_dom"/>
</dbReference>
<dbReference type="SUPFAM" id="SSF55073">
    <property type="entry name" value="Nucleotide cyclase"/>
    <property type="match status" value="1"/>
</dbReference>
<dbReference type="SMART" id="SM00267">
    <property type="entry name" value="GGDEF"/>
    <property type="match status" value="1"/>
</dbReference>
<dbReference type="STRING" id="1434232.MAIT1_05122"/>
<proteinExistence type="predicted"/>
<keyword evidence="1" id="KW-0472">Membrane</keyword>
<dbReference type="OrthoDB" id="9812260at2"/>
<dbReference type="Gene3D" id="3.30.70.270">
    <property type="match status" value="1"/>
</dbReference>
<evidence type="ECO:0000259" key="2">
    <source>
        <dbReference type="PROSITE" id="PS50887"/>
    </source>
</evidence>
<comment type="caution">
    <text evidence="3">The sequence shown here is derived from an EMBL/GenBank/DDBJ whole genome shotgun (WGS) entry which is preliminary data.</text>
</comment>
<dbReference type="CDD" id="cd01949">
    <property type="entry name" value="GGDEF"/>
    <property type="match status" value="1"/>
</dbReference>
<organism evidence="3 4">
    <name type="scientific">Magnetofaba australis IT-1</name>
    <dbReference type="NCBI Taxonomy" id="1434232"/>
    <lineage>
        <taxon>Bacteria</taxon>
        <taxon>Pseudomonadati</taxon>
        <taxon>Pseudomonadota</taxon>
        <taxon>Magnetococcia</taxon>
        <taxon>Magnetococcales</taxon>
        <taxon>Magnetococcaceae</taxon>
        <taxon>Magnetofaba</taxon>
    </lineage>
</organism>
<evidence type="ECO:0000313" key="4">
    <source>
        <dbReference type="Proteomes" id="UP000194003"/>
    </source>
</evidence>
<dbReference type="FunFam" id="3.30.70.270:FF:000001">
    <property type="entry name" value="Diguanylate cyclase domain protein"/>
    <property type="match status" value="1"/>
</dbReference>
<protein>
    <recommendedName>
        <fullName evidence="2">GGDEF domain-containing protein</fullName>
    </recommendedName>
</protein>
<dbReference type="InterPro" id="IPR043128">
    <property type="entry name" value="Rev_trsase/Diguanyl_cyclase"/>
</dbReference>
<reference evidence="3 4" key="1">
    <citation type="journal article" date="2016" name="BMC Genomics">
        <title>Combined genomic and structural analyses of a cultured magnetotactic bacterium reveals its niche adaptation to a dynamic environment.</title>
        <authorList>
            <person name="Araujo A.C."/>
            <person name="Morillo V."/>
            <person name="Cypriano J."/>
            <person name="Teixeira L.C."/>
            <person name="Leao P."/>
            <person name="Lyra S."/>
            <person name="Almeida L.G."/>
            <person name="Bazylinski D.A."/>
            <person name="Vasconcellos A.T."/>
            <person name="Abreu F."/>
            <person name="Lins U."/>
        </authorList>
    </citation>
    <scope>NUCLEOTIDE SEQUENCE [LARGE SCALE GENOMIC DNA]</scope>
    <source>
        <strain evidence="3 4">IT-1</strain>
    </source>
</reference>
<dbReference type="NCBIfam" id="TIGR00254">
    <property type="entry name" value="GGDEF"/>
    <property type="match status" value="1"/>
</dbReference>
<dbReference type="PANTHER" id="PTHR46663">
    <property type="entry name" value="DIGUANYLATE CYCLASE DGCT-RELATED"/>
    <property type="match status" value="1"/>
</dbReference>
<dbReference type="Pfam" id="PF00990">
    <property type="entry name" value="GGDEF"/>
    <property type="match status" value="1"/>
</dbReference>
<sequence>MFPLNQHRTTYIQVDYKLRILIVTSAYVIQFLLLTLIHARRIQGDFTSPNFITSLSFGIFGGYLLLRNFYTLLQDHAAPYLHAGAVYATTYFIGALATTGWTLGFLMIGYANADAERQRMLDEVQHLARTDALTGLWNRLAMDEILTDAFSRVKRSGKGLALLVLDLDGFKGVNDTHGHHTGDAVLVETAQRIQNVVRQTDSVARLGGDEFVVILEGIDSADHAGRVAGLIVERIAAPYTVEDLSVSIGTSIGVAFYGQDGETGDELLKAADGALYAMKEKGKGGYVFAKQRSLSTNEK</sequence>